<dbReference type="SMART" id="SM00249">
    <property type="entry name" value="PHD"/>
    <property type="match status" value="1"/>
</dbReference>
<comment type="caution">
    <text evidence="6">The sequence shown here is derived from an EMBL/GenBank/DDBJ whole genome shotgun (WGS) entry which is preliminary data.</text>
</comment>
<evidence type="ECO:0000313" key="6">
    <source>
        <dbReference type="EMBL" id="CAG9132703.1"/>
    </source>
</evidence>
<keyword evidence="1" id="KW-0479">Metal-binding</keyword>
<dbReference type="EMBL" id="CAJHNJ030000052">
    <property type="protein sequence ID" value="CAG9132703.1"/>
    <property type="molecule type" value="Genomic_DNA"/>
</dbReference>
<dbReference type="Proteomes" id="UP000653454">
    <property type="component" value="Unassembled WGS sequence"/>
</dbReference>
<dbReference type="Gene3D" id="3.30.40.10">
    <property type="entry name" value="Zinc/RING finger domain, C3HC4 (zinc finger)"/>
    <property type="match status" value="1"/>
</dbReference>
<dbReference type="InterPro" id="IPR057251">
    <property type="entry name" value="FP_C"/>
</dbReference>
<keyword evidence="2" id="KW-0863">Zinc-finger</keyword>
<reference evidence="6" key="1">
    <citation type="submission" date="2020-11" db="EMBL/GenBank/DDBJ databases">
        <authorList>
            <person name="Whiteford S."/>
        </authorList>
    </citation>
    <scope>NUCLEOTIDE SEQUENCE</scope>
</reference>
<evidence type="ECO:0000256" key="1">
    <source>
        <dbReference type="ARBA" id="ARBA00022723"/>
    </source>
</evidence>
<accession>A0A8S4FVG4</accession>
<keyword evidence="7" id="KW-1185">Reference proteome</keyword>
<dbReference type="InterPro" id="IPR001965">
    <property type="entry name" value="Znf_PHD"/>
</dbReference>
<dbReference type="InterPro" id="IPR013083">
    <property type="entry name" value="Znf_RING/FYVE/PHD"/>
</dbReference>
<dbReference type="PROSITE" id="PS01359">
    <property type="entry name" value="ZF_PHD_1"/>
    <property type="match status" value="1"/>
</dbReference>
<evidence type="ECO:0000256" key="2">
    <source>
        <dbReference type="ARBA" id="ARBA00022771"/>
    </source>
</evidence>
<evidence type="ECO:0000256" key="3">
    <source>
        <dbReference type="ARBA" id="ARBA00022833"/>
    </source>
</evidence>
<dbReference type="SUPFAM" id="SSF57903">
    <property type="entry name" value="FYVE/PHD zinc finger"/>
    <property type="match status" value="1"/>
</dbReference>
<evidence type="ECO:0000259" key="5">
    <source>
        <dbReference type="SMART" id="SM00249"/>
    </source>
</evidence>
<gene>
    <name evidence="6" type="ORF">PLXY2_LOCUS11004</name>
</gene>
<protein>
    <submittedName>
        <fullName evidence="6">(diamondback moth) hypothetical protein</fullName>
    </submittedName>
</protein>
<name>A0A8S4FVG4_PLUXY</name>
<dbReference type="InterPro" id="IPR011011">
    <property type="entry name" value="Znf_FYVE_PHD"/>
</dbReference>
<proteinExistence type="predicted"/>
<organism evidence="6 7">
    <name type="scientific">Plutella xylostella</name>
    <name type="common">Diamondback moth</name>
    <name type="synonym">Plutella maculipennis</name>
    <dbReference type="NCBI Taxonomy" id="51655"/>
    <lineage>
        <taxon>Eukaryota</taxon>
        <taxon>Metazoa</taxon>
        <taxon>Ecdysozoa</taxon>
        <taxon>Arthropoda</taxon>
        <taxon>Hexapoda</taxon>
        <taxon>Insecta</taxon>
        <taxon>Pterygota</taxon>
        <taxon>Neoptera</taxon>
        <taxon>Endopterygota</taxon>
        <taxon>Lepidoptera</taxon>
        <taxon>Glossata</taxon>
        <taxon>Ditrysia</taxon>
        <taxon>Yponomeutoidea</taxon>
        <taxon>Plutellidae</taxon>
        <taxon>Plutella</taxon>
    </lineage>
</organism>
<evidence type="ECO:0000313" key="7">
    <source>
        <dbReference type="Proteomes" id="UP000653454"/>
    </source>
</evidence>
<dbReference type="GO" id="GO:0008270">
    <property type="term" value="F:zinc ion binding"/>
    <property type="evidence" value="ECO:0007669"/>
    <property type="project" value="UniProtKB-KW"/>
</dbReference>
<evidence type="ECO:0000256" key="4">
    <source>
        <dbReference type="SAM" id="Coils"/>
    </source>
</evidence>
<feature type="coiled-coil region" evidence="4">
    <location>
        <begin position="247"/>
        <end position="274"/>
    </location>
</feature>
<keyword evidence="3" id="KW-0862">Zinc</keyword>
<feature type="domain" description="Zinc finger PHD-type" evidence="5">
    <location>
        <begin position="114"/>
        <end position="166"/>
    </location>
</feature>
<dbReference type="Pfam" id="PF25298">
    <property type="entry name" value="Baculo_FP_2nd"/>
    <property type="match status" value="1"/>
</dbReference>
<sequence>MAGIDMKYGINTRTLSYLTVKIPLKELFEMFSQCVVVMPDKIVKPPPALVEKQKKNSAIILDSNQHLLGGRPASVPLHHKFSSAPCENSDHYLNQSFDRSSLGAYQQRALADMECNKCKNKIKIEEQLKCNGCSIYLHYLCAGLDITAFKKILPMNKPKWKCESCKGVKLGSPIIINRTIEEPAEMSSIINIDTESLINLINKRFDSLKNSIDVVNVKLTHLTETVSTFDERISLIESRINSVTDTSTKLAAENESLQETIEYLKSELNDRDQQHLENDIEISGIPELKSESVGHIVQLVTSKIGVKIEEGDIVNCWRAGPVRPGGLVEGASGDDAGGPAPRPRPIAVRLVRRALKDKIVSEARVRRGATTADCGLPGPPRRFYINERLSRTNRFLFNKTREVAKRHGWKFVWTKEGRILVRREQGKASHRIRSEADLLSVFGPDKVSTRGSESN</sequence>
<keyword evidence="4" id="KW-0175">Coiled coil</keyword>
<dbReference type="AlphaFoldDB" id="A0A8S4FVG4"/>
<dbReference type="InterPro" id="IPR019786">
    <property type="entry name" value="Zinc_finger_PHD-type_CS"/>
</dbReference>